<evidence type="ECO:0000313" key="1">
    <source>
        <dbReference type="EMBL" id="CEP24150.1"/>
    </source>
</evidence>
<sequence>MEPGNLQGLSQNTHAEITDLVQQQPIPEPELDNGTMADRIRDRRRNAAQVAERALEEIRLDGAFDYDSNSEYIIEDDTNGFHENDNPVYEQQQWRPRRPHNLGLNPGCVEKCDYCHALLIDTELPSFCCDRGKFLLGEIFKEPPQYTLDVLLDPITSKYSRTINTILGLQKYW</sequence>
<dbReference type="EMBL" id="CDQK01000005">
    <property type="protein sequence ID" value="CEP24150.1"/>
    <property type="molecule type" value="Genomic_DNA"/>
</dbReference>
<reference evidence="2" key="1">
    <citation type="journal article" date="2015" name="J. Biotechnol.">
        <title>The structure of the Cyberlindnera jadinii genome and its relation to Candida utilis analyzed by the occurrence of single nucleotide polymorphisms.</title>
        <authorList>
            <person name="Rupp O."/>
            <person name="Brinkrolf K."/>
            <person name="Buerth C."/>
            <person name="Kunigo M."/>
            <person name="Schneider J."/>
            <person name="Jaenicke S."/>
            <person name="Goesmann A."/>
            <person name="Puehler A."/>
            <person name="Jaeger K.-E."/>
            <person name="Ernst J.F."/>
        </authorList>
    </citation>
    <scope>NUCLEOTIDE SEQUENCE [LARGE SCALE GENOMIC DNA]</scope>
    <source>
        <strain evidence="2">ATCC 18201 / CBS 1600 / BCRC 20928 / JCM 3617 / NBRC 0987 / NRRL Y-1542</strain>
    </source>
</reference>
<dbReference type="AlphaFoldDB" id="A0A0H5C7A3"/>
<proteinExistence type="predicted"/>
<gene>
    <name evidence="1" type="ORF">BN1211_4886</name>
</gene>
<name>A0A0H5C7A3_CYBJN</name>
<accession>A0A0H5C7A3</accession>
<organism evidence="1 2">
    <name type="scientific">Cyberlindnera jadinii (strain ATCC 18201 / CBS 1600 / BCRC 20928 / JCM 3617 / NBRC 0987 / NRRL Y-1542)</name>
    <name type="common">Torula yeast</name>
    <name type="synonym">Candida utilis</name>
    <dbReference type="NCBI Taxonomy" id="983966"/>
    <lineage>
        <taxon>Eukaryota</taxon>
        <taxon>Fungi</taxon>
        <taxon>Dikarya</taxon>
        <taxon>Ascomycota</taxon>
        <taxon>Saccharomycotina</taxon>
        <taxon>Saccharomycetes</taxon>
        <taxon>Phaffomycetales</taxon>
        <taxon>Phaffomycetaceae</taxon>
        <taxon>Cyberlindnera</taxon>
    </lineage>
</organism>
<protein>
    <submittedName>
        <fullName evidence="1">Uncharacterized protein</fullName>
    </submittedName>
</protein>
<evidence type="ECO:0000313" key="2">
    <source>
        <dbReference type="Proteomes" id="UP000038830"/>
    </source>
</evidence>
<dbReference type="Proteomes" id="UP000038830">
    <property type="component" value="Unassembled WGS sequence"/>
</dbReference>